<feature type="domain" description="Polymerase/histidinol phosphatase N-terminal" evidence="2">
    <location>
        <begin position="15"/>
        <end position="84"/>
    </location>
</feature>
<dbReference type="Gene3D" id="3.40.50.300">
    <property type="entry name" value="P-loop containing nucleotide triphosphate hydrolases"/>
    <property type="match status" value="2"/>
</dbReference>
<dbReference type="GO" id="GO:0035312">
    <property type="term" value="F:5'-3' DNA exonuclease activity"/>
    <property type="evidence" value="ECO:0007669"/>
    <property type="project" value="TreeGrafter"/>
</dbReference>
<accession>A0A5J5IBS8</accession>
<keyword evidence="1" id="KW-0175">Coiled coil</keyword>
<evidence type="ECO:0000256" key="1">
    <source>
        <dbReference type="SAM" id="Coils"/>
    </source>
</evidence>
<dbReference type="InterPro" id="IPR016195">
    <property type="entry name" value="Pol/histidinol_Pase-like"/>
</dbReference>
<dbReference type="EMBL" id="VYQF01000014">
    <property type="protein sequence ID" value="KAA9034567.1"/>
    <property type="molecule type" value="Genomic_DNA"/>
</dbReference>
<dbReference type="InterPro" id="IPR052018">
    <property type="entry name" value="PHP_domain"/>
</dbReference>
<sequence length="936" mass="106159">MTSNISYKGTRWFKCDLHLHTTASLCFQDREVTAQQWVDRAIEQGLNCVAVTDHNTGFGIDEIKAAADGKELIVFPGVEITCDPSKVHLLILFDVTKTSADIRDFLVRADIKADDFGKQEAATIKSIFDIAELATKDGALVIPAHIDEYNGLGPVSIGNLKKFFNEFNINAVQVVHKEFLNLSLQTTGNTELKASLNDYYNNPNPAIDDATVKEWFTPVKYAIENNLAIVTFSDNPHEPKNSRHGLLGIGSHYTWIKMDEQPSLEGLRQAFLLPNYRVKNEFDSPNKPYNKPELWIKSISVLNTTVTDSGNPLKIEFSPQLNTLIGGRGSGKSSILRFIRGVFNRIEDLQELSEILLDHNDFYKRETGRPKKGVLMEGSVIEIEFVRNDVLHKIVASNIHSSGQQEIKIEKLNNDTENWENVSGEGYLDFFEFEHYSQKQIYEIAQEPNALRERIDKAIEGVDRIKAERELVRNMFLEKSAAIRTADQLLSGKGKIETRIKDLDTSIKKLQQSGIANLLTAKEKFSNEEERINQFKNEIEQRENSLNTLAKSIEIVDIDLSAFDAGHQTILHPLSKAVVDGFALMKEELNKLKDEANKLKTDFEGSVNGSQWKVDYDKNVSDFNAKKIELEQEGIDSITNFEKLSQEKSDLEKELEAINAKAAIREADRIERERLQNEYLNTSKNITTKRREFVSSILTGDKVKVNIKPFRNQTDFEARLRRILQRENTSFQSDVDTLTALCFNGNVEQKIKEVREVFLKIRAGEDVSHDVTGFFVNLVKTLNDAQIDEIELLLPEDEIEIQYKPTSSSAFKSLSTASAGQKTTAILTFILSYGKLPLILDQPEDDLDNRLVYELIVDRLKQAKEHRQLIVVTHNANVPVNGDAEYIISMDTDSKILKVLHTGTVERVTIKKEICDVMEGGEQAFEMRSKRYKQIK</sequence>
<dbReference type="NCBIfam" id="NF045780">
    <property type="entry name" value="TrlF_fam_ATP"/>
    <property type="match status" value="1"/>
</dbReference>
<protein>
    <submittedName>
        <fullName evidence="3">PHP domain-containing protein</fullName>
    </submittedName>
</protein>
<dbReference type="SUPFAM" id="SSF89550">
    <property type="entry name" value="PHP domain-like"/>
    <property type="match status" value="1"/>
</dbReference>
<dbReference type="RefSeq" id="WP_150417114.1">
    <property type="nucleotide sequence ID" value="NZ_VYQF01000014.1"/>
</dbReference>
<dbReference type="AlphaFoldDB" id="A0A5J5IBS8"/>
<gene>
    <name evidence="3" type="ORF">FW778_22280</name>
</gene>
<dbReference type="Pfam" id="PF02811">
    <property type="entry name" value="PHP"/>
    <property type="match status" value="1"/>
</dbReference>
<dbReference type="PANTHER" id="PTHR42924:SF3">
    <property type="entry name" value="POLYMERASE_HISTIDINOL PHOSPHATASE N-TERMINAL DOMAIN-CONTAINING PROTEIN"/>
    <property type="match status" value="1"/>
</dbReference>
<keyword evidence="4" id="KW-1185">Reference proteome</keyword>
<dbReference type="InterPro" id="IPR054787">
    <property type="entry name" value="TrlF_ATPase"/>
</dbReference>
<dbReference type="InterPro" id="IPR004013">
    <property type="entry name" value="PHP_dom"/>
</dbReference>
<comment type="caution">
    <text evidence="3">The sequence shown here is derived from an EMBL/GenBank/DDBJ whole genome shotgun (WGS) entry which is preliminary data.</text>
</comment>
<dbReference type="Proteomes" id="UP000326903">
    <property type="component" value="Unassembled WGS sequence"/>
</dbReference>
<dbReference type="InterPro" id="IPR027417">
    <property type="entry name" value="P-loop_NTPase"/>
</dbReference>
<evidence type="ECO:0000313" key="4">
    <source>
        <dbReference type="Proteomes" id="UP000326903"/>
    </source>
</evidence>
<dbReference type="PANTHER" id="PTHR42924">
    <property type="entry name" value="EXONUCLEASE"/>
    <property type="match status" value="1"/>
</dbReference>
<proteinExistence type="predicted"/>
<evidence type="ECO:0000313" key="3">
    <source>
        <dbReference type="EMBL" id="KAA9034567.1"/>
    </source>
</evidence>
<organism evidence="3 4">
    <name type="scientific">Ginsengibacter hankyongi</name>
    <dbReference type="NCBI Taxonomy" id="2607284"/>
    <lineage>
        <taxon>Bacteria</taxon>
        <taxon>Pseudomonadati</taxon>
        <taxon>Bacteroidota</taxon>
        <taxon>Chitinophagia</taxon>
        <taxon>Chitinophagales</taxon>
        <taxon>Chitinophagaceae</taxon>
        <taxon>Ginsengibacter</taxon>
    </lineage>
</organism>
<dbReference type="SMART" id="SM00481">
    <property type="entry name" value="POLIIIAc"/>
    <property type="match status" value="1"/>
</dbReference>
<feature type="coiled-coil region" evidence="1">
    <location>
        <begin position="518"/>
        <end position="552"/>
    </location>
</feature>
<feature type="coiled-coil region" evidence="1">
    <location>
        <begin position="641"/>
        <end position="692"/>
    </location>
</feature>
<dbReference type="GO" id="GO:0004534">
    <property type="term" value="F:5'-3' RNA exonuclease activity"/>
    <property type="evidence" value="ECO:0007669"/>
    <property type="project" value="TreeGrafter"/>
</dbReference>
<dbReference type="SUPFAM" id="SSF52540">
    <property type="entry name" value="P-loop containing nucleoside triphosphate hydrolases"/>
    <property type="match status" value="1"/>
</dbReference>
<name>A0A5J5IBS8_9BACT</name>
<evidence type="ECO:0000259" key="2">
    <source>
        <dbReference type="SMART" id="SM00481"/>
    </source>
</evidence>
<dbReference type="Gene3D" id="3.20.20.140">
    <property type="entry name" value="Metal-dependent hydrolases"/>
    <property type="match status" value="1"/>
</dbReference>
<dbReference type="InterPro" id="IPR003141">
    <property type="entry name" value="Pol/His_phosphatase_N"/>
</dbReference>
<reference evidence="3 4" key="1">
    <citation type="submission" date="2019-09" db="EMBL/GenBank/DDBJ databases">
        <title>Draft genome sequence of Ginsengibacter sp. BR5-29.</title>
        <authorList>
            <person name="Im W.-T."/>
        </authorList>
    </citation>
    <scope>NUCLEOTIDE SEQUENCE [LARGE SCALE GENOMIC DNA]</scope>
    <source>
        <strain evidence="3 4">BR5-29</strain>
    </source>
</reference>